<protein>
    <submittedName>
        <fullName evidence="1">Gliding motility lipoprotein GldB</fullName>
    </submittedName>
</protein>
<dbReference type="PROSITE" id="PS51257">
    <property type="entry name" value="PROKAR_LIPOPROTEIN"/>
    <property type="match status" value="1"/>
</dbReference>
<dbReference type="InterPro" id="IPR019853">
    <property type="entry name" value="GldB-like"/>
</dbReference>
<evidence type="ECO:0000313" key="1">
    <source>
        <dbReference type="EMBL" id="RHA74682.1"/>
    </source>
</evidence>
<name>A0A413SYE5_9BACT</name>
<reference evidence="1 2" key="1">
    <citation type="submission" date="2018-08" db="EMBL/GenBank/DDBJ databases">
        <title>A genome reference for cultivated species of the human gut microbiota.</title>
        <authorList>
            <person name="Zou Y."/>
            <person name="Xue W."/>
            <person name="Luo G."/>
        </authorList>
    </citation>
    <scope>NUCLEOTIDE SEQUENCE [LARGE SCALE GENOMIC DNA]</scope>
    <source>
        <strain evidence="1 2">AM42-38</strain>
    </source>
</reference>
<dbReference type="GeneID" id="78405611"/>
<dbReference type="AlphaFoldDB" id="A0A413SYE5"/>
<dbReference type="RefSeq" id="WP_008145198.1">
    <property type="nucleotide sequence ID" value="NZ_CABJGD010000021.1"/>
</dbReference>
<sequence>MRRWIFILISILTLSACHSGGQKDDALSDVDIKVIRYDRLQYEAFALNSFSALQKMSTECPQATKLLIERVLDIGRAKDTDINERLCAYYSDSILQRIMEDATLVKFKDMKDIEKGLTEGFRKLKKELPDLVIPQVYSQVSALNQSVVVGDSLLGFSIDKYMGADYPLYKRYYYNYQLRAMNPDCIVPDCLMSYLYSQYPFPWEEGNRTLFDIMIYHGKVAWVMDKILNYDTESGKLLNYTAKETEWCQKNISSIWEWMKERNHLSSTDPMLIRAYTHPDPSVIFGGKKVPPFLGTWMGVQLVDAYMSQHKEVTVQQLLQRKDCHTLLQEMDFNP</sequence>
<dbReference type="Pfam" id="PF25594">
    <property type="entry name" value="GldB_lipo"/>
    <property type="match status" value="1"/>
</dbReference>
<comment type="caution">
    <text evidence="1">The sequence shown here is derived from an EMBL/GenBank/DDBJ whole genome shotgun (WGS) entry which is preliminary data.</text>
</comment>
<proteinExistence type="predicted"/>
<evidence type="ECO:0000313" key="2">
    <source>
        <dbReference type="Proteomes" id="UP000283855"/>
    </source>
</evidence>
<organism evidence="1 2">
    <name type="scientific">Phocaeicola coprophilus</name>
    <dbReference type="NCBI Taxonomy" id="387090"/>
    <lineage>
        <taxon>Bacteria</taxon>
        <taxon>Pseudomonadati</taxon>
        <taxon>Bacteroidota</taxon>
        <taxon>Bacteroidia</taxon>
        <taxon>Bacteroidales</taxon>
        <taxon>Bacteroidaceae</taxon>
        <taxon>Phocaeicola</taxon>
    </lineage>
</organism>
<dbReference type="Proteomes" id="UP000283855">
    <property type="component" value="Unassembled WGS sequence"/>
</dbReference>
<keyword evidence="1" id="KW-0449">Lipoprotein</keyword>
<gene>
    <name evidence="1" type="ORF">DW921_09965</name>
</gene>
<accession>A0A413SYE5</accession>
<dbReference type="EMBL" id="QSFT01000021">
    <property type="protein sequence ID" value="RHA74682.1"/>
    <property type="molecule type" value="Genomic_DNA"/>
</dbReference>